<dbReference type="InterPro" id="IPR007627">
    <property type="entry name" value="RNA_pol_sigma70_r2"/>
</dbReference>
<gene>
    <name evidence="9" type="ORF">CHL78_016735</name>
</gene>
<protein>
    <recommendedName>
        <fullName evidence="7">RNA polymerase sigma factor</fullName>
    </recommendedName>
</protein>
<name>A0A371IZ18_9FIRM</name>
<evidence type="ECO:0000256" key="5">
    <source>
        <dbReference type="ARBA" id="ARBA00023125"/>
    </source>
</evidence>
<keyword evidence="4 7" id="KW-0731">Sigma factor</keyword>
<dbReference type="Pfam" id="PF04542">
    <property type="entry name" value="Sigma70_r2"/>
    <property type="match status" value="1"/>
</dbReference>
<dbReference type="GO" id="GO:0006352">
    <property type="term" value="P:DNA-templated transcription initiation"/>
    <property type="evidence" value="ECO:0007669"/>
    <property type="project" value="InterPro"/>
</dbReference>
<dbReference type="SUPFAM" id="SSF88659">
    <property type="entry name" value="Sigma3 and sigma4 domains of RNA polymerase sigma factors"/>
    <property type="match status" value="2"/>
</dbReference>
<evidence type="ECO:0000313" key="10">
    <source>
        <dbReference type="Proteomes" id="UP000215694"/>
    </source>
</evidence>
<evidence type="ECO:0000256" key="3">
    <source>
        <dbReference type="ARBA" id="ARBA00023015"/>
    </source>
</evidence>
<dbReference type="OrthoDB" id="9809557at2"/>
<feature type="domain" description="HTH cro/C1-type" evidence="8">
    <location>
        <begin position="224"/>
        <end position="248"/>
    </location>
</feature>
<dbReference type="PANTHER" id="PTHR30603:SF17">
    <property type="entry name" value="RNA POLYMERASE SIGMA-G FACTOR"/>
    <property type="match status" value="1"/>
</dbReference>
<dbReference type="PROSITE" id="PS00716">
    <property type="entry name" value="SIGMA70_2"/>
    <property type="match status" value="1"/>
</dbReference>
<keyword evidence="3 7" id="KW-0805">Transcription regulation</keyword>
<evidence type="ECO:0000259" key="8">
    <source>
        <dbReference type="PROSITE" id="PS50943"/>
    </source>
</evidence>
<dbReference type="PROSITE" id="PS50943">
    <property type="entry name" value="HTH_CROC1"/>
    <property type="match status" value="1"/>
</dbReference>
<dbReference type="InterPro" id="IPR014322">
    <property type="entry name" value="RNA_pol_sigma-B/F/G"/>
</dbReference>
<comment type="function">
    <text evidence="7">Sigma factors are initiation factors that promote the attachment of RNA polymerase to specific initiation sites and are then released.</text>
</comment>
<dbReference type="InterPro" id="IPR007624">
    <property type="entry name" value="RNA_pol_sigma70_r3"/>
</dbReference>
<comment type="caution">
    <text evidence="9">The sequence shown here is derived from an EMBL/GenBank/DDBJ whole genome shotgun (WGS) entry which is preliminary data.</text>
</comment>
<evidence type="ECO:0000256" key="1">
    <source>
        <dbReference type="ARBA" id="ARBA00007788"/>
    </source>
</evidence>
<dbReference type="InterPro" id="IPR007630">
    <property type="entry name" value="RNA_pol_sigma70_r4"/>
</dbReference>
<dbReference type="Proteomes" id="UP000215694">
    <property type="component" value="Unassembled WGS sequence"/>
</dbReference>
<dbReference type="PROSITE" id="PS00715">
    <property type="entry name" value="SIGMA70_1"/>
    <property type="match status" value="1"/>
</dbReference>
<dbReference type="PRINTS" id="PR00046">
    <property type="entry name" value="SIGMA70FCT"/>
</dbReference>
<dbReference type="AlphaFoldDB" id="A0A371IZ18"/>
<evidence type="ECO:0000313" key="9">
    <source>
        <dbReference type="EMBL" id="RDY25719.1"/>
    </source>
</evidence>
<dbReference type="Pfam" id="PF04545">
    <property type="entry name" value="Sigma70_r4"/>
    <property type="match status" value="1"/>
</dbReference>
<dbReference type="InterPro" id="IPR014284">
    <property type="entry name" value="RNA_pol_sigma-70_dom"/>
</dbReference>
<dbReference type="InterPro" id="IPR013325">
    <property type="entry name" value="RNA_pol_sigma_r2"/>
</dbReference>
<dbReference type="SUPFAM" id="SSF88946">
    <property type="entry name" value="Sigma2 domain of RNA polymerase sigma factors"/>
    <property type="match status" value="1"/>
</dbReference>
<dbReference type="Pfam" id="PF04539">
    <property type="entry name" value="Sigma70_r3"/>
    <property type="match status" value="1"/>
</dbReference>
<evidence type="ECO:0000256" key="6">
    <source>
        <dbReference type="ARBA" id="ARBA00023163"/>
    </source>
</evidence>
<dbReference type="EMBL" id="NOJY02000051">
    <property type="protein sequence ID" value="RDY25719.1"/>
    <property type="molecule type" value="Genomic_DNA"/>
</dbReference>
<dbReference type="PIRSF" id="PIRSF000770">
    <property type="entry name" value="RNA_pol_sigma-SigE/K"/>
    <property type="match status" value="1"/>
</dbReference>
<dbReference type="InterPro" id="IPR001387">
    <property type="entry name" value="Cro/C1-type_HTH"/>
</dbReference>
<keyword evidence="6 7" id="KW-0804">Transcription</keyword>
<dbReference type="RefSeq" id="WP_094366423.1">
    <property type="nucleotide sequence ID" value="NZ_NOJY02000051.1"/>
</dbReference>
<dbReference type="CDD" id="cd06171">
    <property type="entry name" value="Sigma70_r4"/>
    <property type="match status" value="1"/>
</dbReference>
<dbReference type="GO" id="GO:0030435">
    <property type="term" value="P:sporulation resulting in formation of a cellular spore"/>
    <property type="evidence" value="ECO:0007669"/>
    <property type="project" value="UniProtKB-KW"/>
</dbReference>
<dbReference type="InterPro" id="IPR000943">
    <property type="entry name" value="RNA_pol_sigma70"/>
</dbReference>
<proteinExistence type="inferred from homology"/>
<dbReference type="InterPro" id="IPR014212">
    <property type="entry name" value="RNA_pol_sigma-G"/>
</dbReference>
<dbReference type="NCBIfam" id="TIGR02937">
    <property type="entry name" value="sigma70-ECF"/>
    <property type="match status" value="1"/>
</dbReference>
<dbReference type="Gene3D" id="1.20.120.1810">
    <property type="match status" value="1"/>
</dbReference>
<dbReference type="InterPro" id="IPR050239">
    <property type="entry name" value="Sigma-70_RNA_pol_init_factors"/>
</dbReference>
<dbReference type="NCBIfam" id="TIGR02850">
    <property type="entry name" value="spore_sigG"/>
    <property type="match status" value="1"/>
</dbReference>
<reference evidence="9 10" key="1">
    <citation type="journal article" date="2017" name="Genome Announc.">
        <title>Draft Genome Sequence of Romboutsia weinsteinii sp. nov. Strain CCRI-19649(T) Isolated from Surface Water.</title>
        <authorList>
            <person name="Maheux A.F."/>
            <person name="Boudreau D.K."/>
            <person name="Berube E."/>
            <person name="Boissinot M."/>
            <person name="Cantin P."/>
            <person name="Raymond F."/>
            <person name="Corbeil J."/>
            <person name="Omar R.F."/>
            <person name="Bergeron M.G."/>
        </authorList>
    </citation>
    <scope>NUCLEOTIDE SEQUENCE [LARGE SCALE GENOMIC DNA]</scope>
    <source>
        <strain evidence="9 10">CCRI-19649</strain>
    </source>
</reference>
<evidence type="ECO:0000256" key="4">
    <source>
        <dbReference type="ARBA" id="ARBA00023082"/>
    </source>
</evidence>
<dbReference type="NCBIfam" id="NF006071">
    <property type="entry name" value="PRK08215.1"/>
    <property type="match status" value="1"/>
</dbReference>
<organism evidence="9 10">
    <name type="scientific">Romboutsia weinsteinii</name>
    <dbReference type="NCBI Taxonomy" id="2020949"/>
    <lineage>
        <taxon>Bacteria</taxon>
        <taxon>Bacillati</taxon>
        <taxon>Bacillota</taxon>
        <taxon>Clostridia</taxon>
        <taxon>Peptostreptococcales</taxon>
        <taxon>Peptostreptococcaceae</taxon>
        <taxon>Romboutsia</taxon>
    </lineage>
</organism>
<comment type="similarity">
    <text evidence="1 7">Belongs to the sigma-70 factor family.</text>
</comment>
<dbReference type="NCBIfam" id="TIGR02980">
    <property type="entry name" value="SigBFG"/>
    <property type="match status" value="1"/>
</dbReference>
<evidence type="ECO:0000256" key="2">
    <source>
        <dbReference type="ARBA" id="ARBA00022969"/>
    </source>
</evidence>
<sequence>MQINKVEICGVNTSELPVLKNNQMMELLLKIKDGDDEARQQFVRGNLRLVLSVIQKFNNRGENIDDLFQIGCIGLIKAIDNFDLSQNVRFSTYAVPMIIGEIRRYLRDNNPIRVSRSLKDIAYKALQVRERLVRVNAKEPTVSEISKELELPVEDVVMALDAIQDPISLFDPVYQDNGDAIFVMDQVQDKKDTDENWLQEIALKEAIKKLNSREKLVLNLRFYKGRTQIEVADEIGISQAQVSRIEKNALKNMKKYI</sequence>
<keyword evidence="10" id="KW-1185">Reference proteome</keyword>
<dbReference type="GO" id="GO:0016987">
    <property type="term" value="F:sigma factor activity"/>
    <property type="evidence" value="ECO:0007669"/>
    <property type="project" value="UniProtKB-KW"/>
</dbReference>
<dbReference type="InterPro" id="IPR013324">
    <property type="entry name" value="RNA_pol_sigma_r3/r4-like"/>
</dbReference>
<keyword evidence="5 7" id="KW-0238">DNA-binding</keyword>
<dbReference type="Gene3D" id="1.20.140.160">
    <property type="match status" value="1"/>
</dbReference>
<evidence type="ECO:0000256" key="7">
    <source>
        <dbReference type="RuleBase" id="RU362124"/>
    </source>
</evidence>
<keyword evidence="2" id="KW-0749">Sporulation</keyword>
<accession>A0A371IZ18</accession>
<dbReference type="NCBIfam" id="NF004052">
    <property type="entry name" value="PRK05572.1"/>
    <property type="match status" value="1"/>
</dbReference>
<dbReference type="PANTHER" id="PTHR30603">
    <property type="entry name" value="RNA POLYMERASE SIGMA FACTOR RPO"/>
    <property type="match status" value="1"/>
</dbReference>
<dbReference type="GO" id="GO:0003677">
    <property type="term" value="F:DNA binding"/>
    <property type="evidence" value="ECO:0007669"/>
    <property type="project" value="UniProtKB-KW"/>
</dbReference>